<dbReference type="SUPFAM" id="SSF47413">
    <property type="entry name" value="lambda repressor-like DNA-binding domains"/>
    <property type="match status" value="1"/>
</dbReference>
<evidence type="ECO:0000313" key="2">
    <source>
        <dbReference type="Proteomes" id="UP001230253"/>
    </source>
</evidence>
<dbReference type="CDD" id="cd00093">
    <property type="entry name" value="HTH_XRE"/>
    <property type="match status" value="1"/>
</dbReference>
<organism evidence="1 2">
    <name type="scientific">Rhodopseudomonas julia</name>
    <dbReference type="NCBI Taxonomy" id="200617"/>
    <lineage>
        <taxon>Bacteria</taxon>
        <taxon>Pseudomonadati</taxon>
        <taxon>Pseudomonadota</taxon>
        <taxon>Alphaproteobacteria</taxon>
        <taxon>Hyphomicrobiales</taxon>
        <taxon>Nitrobacteraceae</taxon>
        <taxon>Rhodopseudomonas</taxon>
    </lineage>
</organism>
<accession>A0ABU0C1X4</accession>
<protein>
    <submittedName>
        <fullName evidence="1">Antitoxin HicB</fullName>
    </submittedName>
</protein>
<reference evidence="1 2" key="1">
    <citation type="submission" date="2023-07" db="EMBL/GenBank/DDBJ databases">
        <title>Genomic Encyclopedia of Type Strains, Phase IV (KMG-IV): sequencing the most valuable type-strain genomes for metagenomic binning, comparative biology and taxonomic classification.</title>
        <authorList>
            <person name="Goeker M."/>
        </authorList>
    </citation>
    <scope>NUCLEOTIDE SEQUENCE [LARGE SCALE GENOMIC DNA]</scope>
    <source>
        <strain evidence="1 2">DSM 11549</strain>
    </source>
</reference>
<keyword evidence="2" id="KW-1185">Reference proteome</keyword>
<dbReference type="EMBL" id="JAUSUK010000001">
    <property type="protein sequence ID" value="MDQ0324511.1"/>
    <property type="molecule type" value="Genomic_DNA"/>
</dbReference>
<evidence type="ECO:0000313" key="1">
    <source>
        <dbReference type="EMBL" id="MDQ0324511.1"/>
    </source>
</evidence>
<gene>
    <name evidence="1" type="ORF">J2R99_000360</name>
</gene>
<name>A0ABU0C1X4_9BRAD</name>
<dbReference type="Proteomes" id="UP001230253">
    <property type="component" value="Unassembled WGS sequence"/>
</dbReference>
<dbReference type="InterPro" id="IPR035069">
    <property type="entry name" value="TTHA1013/TTHA0281-like"/>
</dbReference>
<proteinExistence type="predicted"/>
<dbReference type="Gene3D" id="3.30.160.250">
    <property type="match status" value="1"/>
</dbReference>
<dbReference type="InterPro" id="IPR010982">
    <property type="entry name" value="Lambda_DNA-bd_dom_sf"/>
</dbReference>
<comment type="caution">
    <text evidence="1">The sequence shown here is derived from an EMBL/GenBank/DDBJ whole genome shotgun (WGS) entry which is preliminary data.</text>
</comment>
<dbReference type="InterPro" id="IPR001387">
    <property type="entry name" value="Cro/C1-type_HTH"/>
</dbReference>
<sequence>MYYEIVIEMDEAEDGTLSWLVSVPEFPEITTFGETKEEACQNGLKAIEEAIAARIADGEAIPAPRHEPCGHGHSVQLPALIFLKALLYMLSKSKGVTRAELSRRLGWHREQVDRLFRLDHKSQLDQLEAAFEAIGVPLAFDISFPEAA</sequence>
<dbReference type="RefSeq" id="WP_307152791.1">
    <property type="nucleotide sequence ID" value="NZ_JAUSUK010000001.1"/>
</dbReference>
<dbReference type="SUPFAM" id="SSF143100">
    <property type="entry name" value="TTHA1013/TTHA0281-like"/>
    <property type="match status" value="1"/>
</dbReference>